<organism evidence="1 2">
    <name type="scientific">Desulfofundulus luciae</name>
    <dbReference type="NCBI Taxonomy" id="74702"/>
    <lineage>
        <taxon>Bacteria</taxon>
        <taxon>Bacillati</taxon>
        <taxon>Bacillota</taxon>
        <taxon>Clostridia</taxon>
        <taxon>Eubacteriales</taxon>
        <taxon>Peptococcaceae</taxon>
        <taxon>Desulfofundulus</taxon>
    </lineage>
</organism>
<dbReference type="Proteomes" id="UP001225644">
    <property type="component" value="Unassembled WGS sequence"/>
</dbReference>
<name>A0ABU0AXJ7_9FIRM</name>
<sequence>MHLLFVCPPVSGKCIRACLRFILI</sequence>
<gene>
    <name evidence="1" type="ORF">J2Z49_000288</name>
</gene>
<dbReference type="EMBL" id="JAUSUX010000002">
    <property type="protein sequence ID" value="MDQ0285195.1"/>
    <property type="molecule type" value="Genomic_DNA"/>
</dbReference>
<reference evidence="1 2" key="1">
    <citation type="submission" date="2023-07" db="EMBL/GenBank/DDBJ databases">
        <title>Genomic Encyclopedia of Type Strains, Phase IV (KMG-IV): sequencing the most valuable type-strain genomes for metagenomic binning, comparative biology and taxonomic classification.</title>
        <authorList>
            <person name="Goeker M."/>
        </authorList>
    </citation>
    <scope>NUCLEOTIDE SEQUENCE [LARGE SCALE GENOMIC DNA]</scope>
    <source>
        <strain evidence="1 2">DSM 12396</strain>
    </source>
</reference>
<protein>
    <submittedName>
        <fullName evidence="1">Uncharacterized protein</fullName>
    </submittedName>
</protein>
<proteinExistence type="predicted"/>
<evidence type="ECO:0000313" key="1">
    <source>
        <dbReference type="EMBL" id="MDQ0285195.1"/>
    </source>
</evidence>
<evidence type="ECO:0000313" key="2">
    <source>
        <dbReference type="Proteomes" id="UP001225644"/>
    </source>
</evidence>
<comment type="caution">
    <text evidence="1">The sequence shown here is derived from an EMBL/GenBank/DDBJ whole genome shotgun (WGS) entry which is preliminary data.</text>
</comment>
<keyword evidence="2" id="KW-1185">Reference proteome</keyword>
<accession>A0ABU0AXJ7</accession>